<protein>
    <submittedName>
        <fullName evidence="2">Uncharacterized protein</fullName>
    </submittedName>
</protein>
<evidence type="ECO:0000256" key="1">
    <source>
        <dbReference type="SAM" id="Coils"/>
    </source>
</evidence>
<dbReference type="Proteomes" id="UP000239759">
    <property type="component" value="Unassembled WGS sequence"/>
</dbReference>
<gene>
    <name evidence="2" type="ORF">C4A77_09525</name>
</gene>
<organism evidence="2 3">
    <name type="scientific">Brevibacillus laterosporus</name>
    <name type="common">Bacillus laterosporus</name>
    <dbReference type="NCBI Taxonomy" id="1465"/>
    <lineage>
        <taxon>Bacteria</taxon>
        <taxon>Bacillati</taxon>
        <taxon>Bacillota</taxon>
        <taxon>Bacilli</taxon>
        <taxon>Bacillales</taxon>
        <taxon>Paenibacillaceae</taxon>
        <taxon>Brevibacillus</taxon>
    </lineage>
</organism>
<reference evidence="2 3" key="1">
    <citation type="submission" date="2018-02" db="EMBL/GenBank/DDBJ databases">
        <title>Comparative analysis of genomes of three Brevibacillus laterosporus strains producers of potent antimicrobials isolated from silage.</title>
        <authorList>
            <person name="Kojic M."/>
            <person name="Miljkovic M."/>
            <person name="Studholme D."/>
            <person name="Filipic B."/>
        </authorList>
    </citation>
    <scope>NUCLEOTIDE SEQUENCE [LARGE SCALE GENOMIC DNA]</scope>
    <source>
        <strain evidence="2 3">BGSP11</strain>
    </source>
</reference>
<name>A0AAP8QDP8_BRELA</name>
<keyword evidence="1" id="KW-0175">Coiled coil</keyword>
<feature type="coiled-coil region" evidence="1">
    <location>
        <begin position="2"/>
        <end position="57"/>
    </location>
</feature>
<sequence>MQEELEARLENIERRSQRQIEAWEKELITDEDLINAKKRIEKERKETLEALQQLKQENSGDNMEKLSSKVKKLADELDSPDRLVVKNAVRQIVDSITITDRQFAEILWLVD</sequence>
<dbReference type="EMBL" id="PRKQ01000009">
    <property type="protein sequence ID" value="PPB05767.1"/>
    <property type="molecule type" value="Genomic_DNA"/>
</dbReference>
<evidence type="ECO:0000313" key="2">
    <source>
        <dbReference type="EMBL" id="PPB05767.1"/>
    </source>
</evidence>
<proteinExistence type="predicted"/>
<dbReference type="RefSeq" id="WP_104031629.1">
    <property type="nucleotide sequence ID" value="NZ_JARMDU010000037.1"/>
</dbReference>
<dbReference type="AlphaFoldDB" id="A0AAP8QDP8"/>
<evidence type="ECO:0000313" key="3">
    <source>
        <dbReference type="Proteomes" id="UP000239759"/>
    </source>
</evidence>
<comment type="caution">
    <text evidence="2">The sequence shown here is derived from an EMBL/GenBank/DDBJ whole genome shotgun (WGS) entry which is preliminary data.</text>
</comment>
<accession>A0AAP8QDP8</accession>